<dbReference type="KEGG" id="bmor:101746910"/>
<feature type="binding site" evidence="2">
    <location>
        <begin position="588"/>
        <end position="589"/>
    </location>
    <ligand>
        <name>FAD</name>
        <dbReference type="ChEBI" id="CHEBI:57692"/>
    </ligand>
</feature>
<dbReference type="InterPro" id="IPR000172">
    <property type="entry name" value="GMC_OxRdtase_N"/>
</dbReference>
<evidence type="ECO:0000256" key="3">
    <source>
        <dbReference type="RuleBase" id="RU003968"/>
    </source>
</evidence>
<evidence type="ECO:0000259" key="5">
    <source>
        <dbReference type="PROSITE" id="PS00624"/>
    </source>
</evidence>
<dbReference type="Pfam" id="PF05199">
    <property type="entry name" value="GMC_oxred_C"/>
    <property type="match status" value="1"/>
</dbReference>
<comment type="cofactor">
    <cofactor evidence="2">
        <name>FAD</name>
        <dbReference type="ChEBI" id="CHEBI:57692"/>
    </cofactor>
</comment>
<dbReference type="Gene3D" id="3.30.560.10">
    <property type="entry name" value="Glucose Oxidase, domain 3"/>
    <property type="match status" value="1"/>
</dbReference>
<dbReference type="GeneID" id="101746910"/>
<dbReference type="OrthoDB" id="269227at2759"/>
<protein>
    <recommendedName>
        <fullName evidence="4 5">Glucose-methanol-choline oxidoreductase N-terminal domain-containing protein</fullName>
    </recommendedName>
</protein>
<dbReference type="RefSeq" id="XP_012548096.1">
    <property type="nucleotide sequence ID" value="XM_012692642.4"/>
</dbReference>
<feature type="domain" description="Glucose-methanol-choline oxidoreductase N-terminal" evidence="5">
    <location>
        <begin position="319"/>
        <end position="333"/>
    </location>
</feature>
<dbReference type="Pfam" id="PF00732">
    <property type="entry name" value="GMC_oxred_N"/>
    <property type="match status" value="1"/>
</dbReference>
<dbReference type="InterPro" id="IPR007867">
    <property type="entry name" value="GMC_OxRtase_C"/>
</dbReference>
<proteinExistence type="inferred from homology"/>
<evidence type="ECO:0000259" key="4">
    <source>
        <dbReference type="PROSITE" id="PS00623"/>
    </source>
</evidence>
<feature type="domain" description="Glucose-methanol-choline oxidoreductase N-terminal" evidence="4">
    <location>
        <begin position="141"/>
        <end position="164"/>
    </location>
</feature>
<dbReference type="InterPro" id="IPR036188">
    <property type="entry name" value="FAD/NAD-bd_sf"/>
</dbReference>
<dbReference type="InterPro" id="IPR012132">
    <property type="entry name" value="GMC_OxRdtase"/>
</dbReference>
<dbReference type="GO" id="GO:0050660">
    <property type="term" value="F:flavin adenine dinucleotide binding"/>
    <property type="evidence" value="ECO:0007669"/>
    <property type="project" value="InterPro"/>
</dbReference>
<dbReference type="Proteomes" id="UP000005204">
    <property type="component" value="Unassembled WGS sequence"/>
</dbReference>
<dbReference type="PANTHER" id="PTHR11552:SF217">
    <property type="entry name" value="GLUCOSE DEHYDROGENASE [FAD, QUINONE]"/>
    <property type="match status" value="1"/>
</dbReference>
<dbReference type="GO" id="GO:0016614">
    <property type="term" value="F:oxidoreductase activity, acting on CH-OH group of donors"/>
    <property type="evidence" value="ECO:0007669"/>
    <property type="project" value="InterPro"/>
</dbReference>
<evidence type="ECO:0000256" key="2">
    <source>
        <dbReference type="PIRSR" id="PIRSR000137-2"/>
    </source>
</evidence>
<dbReference type="PIRSF" id="PIRSF000137">
    <property type="entry name" value="Alcohol_oxidase"/>
    <property type="match status" value="1"/>
</dbReference>
<keyword evidence="7" id="KW-1185">Reference proteome</keyword>
<dbReference type="EnsemblMetazoa" id="XM_012692642.3">
    <property type="protein sequence ID" value="XP_012548096.1"/>
    <property type="gene ID" value="LOC101746910"/>
</dbReference>
<dbReference type="AlphaFoldDB" id="A0A8R2GAT6"/>
<dbReference type="PROSITE" id="PS00623">
    <property type="entry name" value="GMC_OXRED_1"/>
    <property type="match status" value="1"/>
</dbReference>
<dbReference type="Gene3D" id="3.50.50.60">
    <property type="entry name" value="FAD/NAD(P)-binding domain"/>
    <property type="match status" value="1"/>
</dbReference>
<dbReference type="PANTHER" id="PTHR11552">
    <property type="entry name" value="GLUCOSE-METHANOL-CHOLINE GMC OXIDOREDUCTASE"/>
    <property type="match status" value="1"/>
</dbReference>
<evidence type="ECO:0000313" key="6">
    <source>
        <dbReference type="EnsemblMetazoa" id="XP_012548096.1"/>
    </source>
</evidence>
<dbReference type="SUPFAM" id="SSF51905">
    <property type="entry name" value="FAD/NAD(P)-binding domain"/>
    <property type="match status" value="1"/>
</dbReference>
<feature type="binding site" evidence="2">
    <location>
        <position position="283"/>
    </location>
    <ligand>
        <name>FAD</name>
        <dbReference type="ChEBI" id="CHEBI:57692"/>
    </ligand>
</feature>
<accession>A0A8R2GAT6</accession>
<reference evidence="6" key="2">
    <citation type="submission" date="2022-06" db="UniProtKB">
        <authorList>
            <consortium name="EnsemblMetazoa"/>
        </authorList>
    </citation>
    <scope>IDENTIFICATION</scope>
    <source>
        <strain evidence="6">p50T (Dazao)</strain>
    </source>
</reference>
<keyword evidence="2 3" id="KW-0274">FAD</keyword>
<dbReference type="PROSITE" id="PS00624">
    <property type="entry name" value="GMC_OXRED_2"/>
    <property type="match status" value="1"/>
</dbReference>
<name>A0A8R2GAT6_BOMMO</name>
<comment type="similarity">
    <text evidence="1 3">Belongs to the GMC oxidoreductase family.</text>
</comment>
<feature type="binding site" evidence="2">
    <location>
        <position position="143"/>
    </location>
    <ligand>
        <name>FAD</name>
        <dbReference type="ChEBI" id="CHEBI:57692"/>
    </ligand>
</feature>
<evidence type="ECO:0000313" key="7">
    <source>
        <dbReference type="Proteomes" id="UP000005204"/>
    </source>
</evidence>
<evidence type="ECO:0000256" key="1">
    <source>
        <dbReference type="ARBA" id="ARBA00010790"/>
    </source>
</evidence>
<organism evidence="6 7">
    <name type="scientific">Bombyx mori</name>
    <name type="common">Silk moth</name>
    <dbReference type="NCBI Taxonomy" id="7091"/>
    <lineage>
        <taxon>Eukaryota</taxon>
        <taxon>Metazoa</taxon>
        <taxon>Ecdysozoa</taxon>
        <taxon>Arthropoda</taxon>
        <taxon>Hexapoda</taxon>
        <taxon>Insecta</taxon>
        <taxon>Pterygota</taxon>
        <taxon>Neoptera</taxon>
        <taxon>Endopterygota</taxon>
        <taxon>Lepidoptera</taxon>
        <taxon>Glossata</taxon>
        <taxon>Ditrysia</taxon>
        <taxon>Bombycoidea</taxon>
        <taxon>Bombycidae</taxon>
        <taxon>Bombycinae</taxon>
        <taxon>Bombyx</taxon>
    </lineage>
</organism>
<sequence>MILAPEECGCPLIEEGVSIENSPICSGTLLFMVLLEGYIRGRCKIATPCANVRSAEQLDARYDFIVVGSGPAGAIVAGRLSEDKNFNVLLLEAGGQEPTGARIPSFYRAFWSNKEVDWDYRTEPDNYCLDQGDKGCLWPRGKVLGGSSLLNGMMYHRGHAADYDDWVKLGAEGWSWEENLPYFDMTEGNKEIGTIVSEKHHSSSGPLPVQRFRYQGPAVYKLLDALNETGFSIIADMNDPETPDGFTIAQAFNDNGQRYTTARAYLKPKSERPNLTVKLGAHVTRVIVTDDTATGVEFIDSDGNSNIVYASREVILSAGALNTPHILLHSGIGPRETLEKYNIPVKADLPVGLNLQNHVGVTVSFILPKLNDTRVLDWSTLATYLLNQEGPMTSTSITQVTGLLYSSLADKRKKQPDLQFFFNGMYAECSKTGFVGETIDSDCQERGTNITANAVALLPKSKGYLTLQSSDPLVSPLFYPNFFSHPDDMIVAKDGLRYLKKISESKILESEYGIELDPEATDECSETSEDWSDDWMECMIRLHTDAQNHQLGTTAIGLVVDPQLKVYGIEGLRVIDASVMPSQPTGNPQAAIMMVAERGAAFIKDTHS</sequence>
<reference evidence="7" key="1">
    <citation type="journal article" date="2008" name="Insect Biochem. Mol. Biol.">
        <title>The genome of a lepidopteran model insect, the silkworm Bombyx mori.</title>
        <authorList>
            <consortium name="International Silkworm Genome Consortium"/>
        </authorList>
    </citation>
    <scope>NUCLEOTIDE SEQUENCE [LARGE SCALE GENOMIC DNA]</scope>
    <source>
        <strain evidence="7">p50T</strain>
    </source>
</reference>
<dbReference type="SUPFAM" id="SSF54373">
    <property type="entry name" value="FAD-linked reductases, C-terminal domain"/>
    <property type="match status" value="1"/>
</dbReference>
<keyword evidence="3" id="KW-0285">Flavoprotein</keyword>